<evidence type="ECO:0000256" key="4">
    <source>
        <dbReference type="ARBA" id="ARBA00023136"/>
    </source>
</evidence>
<dbReference type="PATRIC" id="fig|1432052.3.peg.584"/>
<feature type="transmembrane region" description="Helical" evidence="5">
    <location>
        <begin position="149"/>
        <end position="170"/>
    </location>
</feature>
<evidence type="ECO:0000313" key="13">
    <source>
        <dbReference type="Proteomes" id="UP000095003"/>
    </source>
</evidence>
<dbReference type="EMBL" id="MEHA01000036">
    <property type="protein sequence ID" value="ODR43000.1"/>
    <property type="molecule type" value="Genomic_DNA"/>
</dbReference>
<evidence type="ECO:0000256" key="5">
    <source>
        <dbReference type="HAMAP-Rule" id="MF_01572"/>
    </source>
</evidence>
<comment type="subcellular location">
    <subcellularLocation>
        <location evidence="5">Cell membrane</location>
        <topology evidence="5">Multi-pass membrane protein</topology>
    </subcellularLocation>
</comment>
<proteinExistence type="inferred from homology"/>
<evidence type="ECO:0000313" key="7">
    <source>
        <dbReference type="EMBL" id="ODM12823.1"/>
    </source>
</evidence>
<evidence type="ECO:0000313" key="12">
    <source>
        <dbReference type="Proteomes" id="UP000094869"/>
    </source>
</evidence>
<evidence type="ECO:0000256" key="2">
    <source>
        <dbReference type="ARBA" id="ARBA00022692"/>
    </source>
</evidence>
<name>A0A1E3AVS9_9FIRM</name>
<evidence type="ECO:0000313" key="8">
    <source>
        <dbReference type="EMBL" id="ODR43000.1"/>
    </source>
</evidence>
<organism evidence="7 13">
    <name type="scientific">Eisenbergiella tayi</name>
    <dbReference type="NCBI Taxonomy" id="1432052"/>
    <lineage>
        <taxon>Bacteria</taxon>
        <taxon>Bacillati</taxon>
        <taxon>Bacillota</taxon>
        <taxon>Clostridia</taxon>
        <taxon>Lachnospirales</taxon>
        <taxon>Lachnospiraceae</taxon>
        <taxon>Eisenbergiella</taxon>
    </lineage>
</organism>
<feature type="transmembrane region" description="Helical" evidence="5">
    <location>
        <begin position="42"/>
        <end position="65"/>
    </location>
</feature>
<gene>
    <name evidence="7" type="ORF">BEH84_00538</name>
    <name evidence="8" type="ORF">BEI59_30965</name>
    <name evidence="6" type="ORF">BEI61_02017</name>
    <name evidence="9" type="ORF">BEI63_16815</name>
</gene>
<dbReference type="GeneID" id="93304811"/>
<feature type="transmembrane region" description="Helical" evidence="5">
    <location>
        <begin position="12"/>
        <end position="30"/>
    </location>
</feature>
<reference evidence="10 13" key="1">
    <citation type="submission" date="2016-07" db="EMBL/GenBank/DDBJ databases">
        <title>Characterization of isolates of Eisenbergiella tayi derived from blood cultures, using whole genome sequencing.</title>
        <authorList>
            <person name="Burdz T."/>
            <person name="Wiebe D."/>
            <person name="Huynh C."/>
            <person name="Bernard K."/>
        </authorList>
    </citation>
    <scope>NUCLEOTIDE SEQUENCE [LARGE SCALE GENOMIC DNA]</scope>
    <source>
        <strain evidence="6 10">NML 110608</strain>
        <strain evidence="7 13">NML 120489</strain>
    </source>
</reference>
<dbReference type="Proteomes" id="UP000095003">
    <property type="component" value="Unassembled WGS sequence"/>
</dbReference>
<keyword evidence="12" id="KW-1185">Reference proteome</keyword>
<dbReference type="EMBL" id="MCGH01000002">
    <property type="protein sequence ID" value="ODM06128.1"/>
    <property type="molecule type" value="Genomic_DNA"/>
</dbReference>
<dbReference type="AlphaFoldDB" id="A0A1E3AVS9"/>
<dbReference type="InterPro" id="IPR009825">
    <property type="entry name" value="ECF_substrate-spec-like"/>
</dbReference>
<dbReference type="Gene3D" id="1.10.1760.20">
    <property type="match status" value="1"/>
</dbReference>
<accession>A0A1E3AVS9</accession>
<evidence type="ECO:0000313" key="10">
    <source>
        <dbReference type="Proteomes" id="UP000094067"/>
    </source>
</evidence>
<dbReference type="GO" id="GO:0005886">
    <property type="term" value="C:plasma membrane"/>
    <property type="evidence" value="ECO:0007669"/>
    <property type="project" value="UniProtKB-SubCell"/>
</dbReference>
<comment type="similarity">
    <text evidence="5">Belongs to the UPF0397 family.</text>
</comment>
<reference evidence="8 11" key="3">
    <citation type="submission" date="2016-08" db="EMBL/GenBank/DDBJ databases">
        <authorList>
            <person name="Seilhamer J.J."/>
        </authorList>
    </citation>
    <scope>NUCLEOTIDE SEQUENCE [LARGE SCALE GENOMIC DNA]</scope>
    <source>
        <strain evidence="8 11">NML150140-1</strain>
    </source>
</reference>
<evidence type="ECO:0000313" key="9">
    <source>
        <dbReference type="EMBL" id="ODR54605.1"/>
    </source>
</evidence>
<reference evidence="9 12" key="2">
    <citation type="submission" date="2016-08" db="EMBL/GenBank/DDBJ databases">
        <title>Characterization of Isolates of Eisenbergiella tayi Derived from Blood Cultures, Using Whole Genome Sequencing.</title>
        <authorList>
            <person name="Bernier A.-M."/>
            <person name="Burdz T."/>
            <person name="Wiebe D."/>
            <person name="Bernard K."/>
        </authorList>
    </citation>
    <scope>NUCLEOTIDE SEQUENCE [LARGE SCALE GENOMIC DNA]</scope>
    <source>
        <strain evidence="9 12">NML120146</strain>
    </source>
</reference>
<evidence type="ECO:0000256" key="3">
    <source>
        <dbReference type="ARBA" id="ARBA00022989"/>
    </source>
</evidence>
<evidence type="ECO:0000313" key="6">
    <source>
        <dbReference type="EMBL" id="ODM06128.1"/>
    </source>
</evidence>
<protein>
    <recommendedName>
        <fullName evidence="5">UPF0397 protein BEH84_00538</fullName>
    </recommendedName>
</protein>
<dbReference type="NCBIfam" id="NF010182">
    <property type="entry name" value="PRK13661.1"/>
    <property type="match status" value="1"/>
</dbReference>
<keyword evidence="2 5" id="KW-0812">Transmembrane</keyword>
<dbReference type="RefSeq" id="WP_009254284.1">
    <property type="nucleotide sequence ID" value="NZ_BAABXS010000003.1"/>
</dbReference>
<dbReference type="HAMAP" id="MF_01572">
    <property type="entry name" value="UPF0397"/>
    <property type="match status" value="1"/>
</dbReference>
<dbReference type="InterPro" id="IPR022914">
    <property type="entry name" value="UPF0397"/>
</dbReference>
<dbReference type="Proteomes" id="UP000094271">
    <property type="component" value="Unassembled WGS sequence"/>
</dbReference>
<evidence type="ECO:0000256" key="1">
    <source>
        <dbReference type="ARBA" id="ARBA00022475"/>
    </source>
</evidence>
<dbReference type="PANTHER" id="PTHR37815">
    <property type="entry name" value="UPF0397 PROTEIN BC_2624-RELATED"/>
    <property type="match status" value="1"/>
</dbReference>
<dbReference type="EMBL" id="MEHD01000025">
    <property type="protein sequence ID" value="ODR54605.1"/>
    <property type="molecule type" value="Genomic_DNA"/>
</dbReference>
<keyword evidence="4 5" id="KW-0472">Membrane</keyword>
<dbReference type="PANTHER" id="PTHR37815:SF3">
    <property type="entry name" value="UPF0397 PROTEIN SPR0429"/>
    <property type="match status" value="1"/>
</dbReference>
<keyword evidence="1 5" id="KW-1003">Cell membrane</keyword>
<feature type="transmembrane region" description="Helical" evidence="5">
    <location>
        <begin position="112"/>
        <end position="137"/>
    </location>
</feature>
<dbReference type="EMBL" id="MCGI01000001">
    <property type="protein sequence ID" value="ODM12823.1"/>
    <property type="molecule type" value="Genomic_DNA"/>
</dbReference>
<sequence length="184" mass="19299">MKLKFGIKEVVAIGIGTALFIVLTNVQVPFGIIPNTALQSRVAVLTFFSAVFGPIVGGAIGLIGHALGDALFYGSVWWSWVFPDALFGILMGLFAAKYAIKDGGFNGKAIALFNVVQIIANALAWILLAPVLDILIYAEPANKVFTQGVLAFIGNIVVAGVLGTLLAVAYSKIGARSSSLSKED</sequence>
<keyword evidence="3 5" id="KW-1133">Transmembrane helix</keyword>
<dbReference type="Proteomes" id="UP000094067">
    <property type="component" value="Unassembled WGS sequence"/>
</dbReference>
<dbReference type="Pfam" id="PF07155">
    <property type="entry name" value="ECF-ribofla_trS"/>
    <property type="match status" value="1"/>
</dbReference>
<comment type="caution">
    <text evidence="7">The sequence shown here is derived from an EMBL/GenBank/DDBJ whole genome shotgun (WGS) entry which is preliminary data.</text>
</comment>
<feature type="transmembrane region" description="Helical" evidence="5">
    <location>
        <begin position="77"/>
        <end position="100"/>
    </location>
</feature>
<evidence type="ECO:0000313" key="11">
    <source>
        <dbReference type="Proteomes" id="UP000094271"/>
    </source>
</evidence>
<dbReference type="OrthoDB" id="4550662at2"/>
<dbReference type="Proteomes" id="UP000094869">
    <property type="component" value="Unassembled WGS sequence"/>
</dbReference>